<geneLocation type="plasmid" evidence="1">
    <name>pKF715B</name>
</geneLocation>
<keyword evidence="1" id="KW-0614">Plasmid</keyword>
<dbReference type="EMBL" id="MING01000087">
    <property type="protein sequence ID" value="POF99445.1"/>
    <property type="molecule type" value="Genomic_DNA"/>
</dbReference>
<dbReference type="Proteomes" id="UP000218731">
    <property type="component" value="Plasmid pKF715B"/>
</dbReference>
<gene>
    <name evidence="2" type="ORF">BGP82_26630</name>
    <name evidence="1" type="ORF">KF715C_pB2600</name>
</gene>
<reference evidence="2 4" key="3">
    <citation type="submission" date="2018-03" db="EMBL/GenBank/DDBJ databases">
        <title>Draft genome of Pseudomonas putida strain KH-18-2.</title>
        <authorList>
            <person name="Yoshizawa S."/>
            <person name="Khan N.H."/>
            <person name="Nishimura M."/>
            <person name="Chiura H.X."/>
            <person name="Ogura Y."/>
            <person name="Hayashi T."/>
            <person name="Kogure K."/>
        </authorList>
    </citation>
    <scope>NUCLEOTIDE SEQUENCE [LARGE SCALE GENOMIC DNA]</scope>
    <source>
        <strain evidence="2 4">KH-18-2</strain>
    </source>
</reference>
<dbReference type="AlphaFoldDB" id="A0A1L7NPG1"/>
<organism evidence="1 3">
    <name type="scientific">Pseudomonas putida</name>
    <name type="common">Arthrobacter siderocapsulatus</name>
    <dbReference type="NCBI Taxonomy" id="303"/>
    <lineage>
        <taxon>Bacteria</taxon>
        <taxon>Pseudomonadati</taxon>
        <taxon>Pseudomonadota</taxon>
        <taxon>Gammaproteobacteria</taxon>
        <taxon>Pseudomonadales</taxon>
        <taxon>Pseudomonadaceae</taxon>
        <taxon>Pseudomonas</taxon>
    </lineage>
</organism>
<reference evidence="2 4" key="2">
    <citation type="submission" date="2016-08" db="EMBL/GenBank/DDBJ databases">
        <authorList>
            <person name="Seilhamer J.J."/>
        </authorList>
    </citation>
    <scope>NUCLEOTIDE SEQUENCE [LARGE SCALE GENOMIC DNA]</scope>
    <source>
        <strain evidence="2 4">KH-18-2</strain>
    </source>
</reference>
<protein>
    <submittedName>
        <fullName evidence="1">Uncharacterized protein</fullName>
    </submittedName>
</protein>
<evidence type="ECO:0000313" key="3">
    <source>
        <dbReference type="Proteomes" id="UP000218731"/>
    </source>
</evidence>
<dbReference type="Proteomes" id="UP000237378">
    <property type="component" value="Unassembled WGS sequence"/>
</dbReference>
<dbReference type="RefSeq" id="WP_004574362.1">
    <property type="nucleotide sequence ID" value="NZ_AP015031.1"/>
</dbReference>
<name>A0A1L7NPG1_PSEPU</name>
<proteinExistence type="predicted"/>
<evidence type="ECO:0000313" key="2">
    <source>
        <dbReference type="EMBL" id="POF99445.1"/>
    </source>
</evidence>
<evidence type="ECO:0000313" key="4">
    <source>
        <dbReference type="Proteomes" id="UP000237378"/>
    </source>
</evidence>
<dbReference type="EMBL" id="AP015031">
    <property type="protein sequence ID" value="BAW27366.1"/>
    <property type="molecule type" value="Genomic_DNA"/>
</dbReference>
<evidence type="ECO:0000313" key="1">
    <source>
        <dbReference type="EMBL" id="BAW27366.1"/>
    </source>
</evidence>
<geneLocation type="plasmid" evidence="3">
    <name>pkf715b dna</name>
</geneLocation>
<accession>A0A1L7NPG1</accession>
<reference evidence="1 3" key="1">
    <citation type="submission" date="2015-11" db="EMBL/GenBank/DDBJ databases">
        <title>Complete genome sequencing of a biphenyl-degrading bacterium, Pseudomonas putida KF715 (=NBRC110667).</title>
        <authorList>
            <person name="Suenaga H."/>
            <person name="Fujihara N."/>
            <person name="Watanabe T."/>
            <person name="Hirose J."/>
            <person name="Kimura N."/>
            <person name="Yamazoe A."/>
            <person name="Hosoyama A."/>
            <person name="Shimodaira J."/>
            <person name="Furukawa K."/>
        </authorList>
    </citation>
    <scope>NUCLEOTIDE SEQUENCE [LARGE SCALE GENOMIC DNA]</scope>
    <source>
        <strain evidence="1 3">KF715</strain>
        <plasmid evidence="1">pKF715B</plasmid>
        <plasmid evidence="3">Plasmid pkf715b dna</plasmid>
    </source>
</reference>
<sequence>MFDIHAGDGNPEVAADLSSRNLFFESADTGLSSVAWAQLMDRFREEQGWADTRLSKEIGISISMIRQCRVNMRPLPPPARIRTLGAMGVEVTLSTLLAALPEPIREAVEAANQQSQVVRETLLYGFFDRLDAGGSPDLVSAFFDGLAEISGLSETEQASRIGLSLEDFTSIRKGRKPIPFRVKMAISGSYTANELGPLILSLLPAA</sequence>